<accession>A0AAD4LIG0</accession>
<name>A0AAD4LIG0_9AGAM</name>
<dbReference type="PANTHER" id="PTHR34292">
    <property type="entry name" value="OUTER SPORE WALL PROTEIN LDS1"/>
    <property type="match status" value="1"/>
</dbReference>
<evidence type="ECO:0000256" key="1">
    <source>
        <dbReference type="SAM" id="Phobius"/>
    </source>
</evidence>
<dbReference type="Proteomes" id="UP001201163">
    <property type="component" value="Unassembled WGS sequence"/>
</dbReference>
<comment type="caution">
    <text evidence="2">The sequence shown here is derived from an EMBL/GenBank/DDBJ whole genome shotgun (WGS) entry which is preliminary data.</text>
</comment>
<reference evidence="2" key="1">
    <citation type="submission" date="2022-01" db="EMBL/GenBank/DDBJ databases">
        <title>Comparative genomics reveals a dynamic genome evolution in the ectomycorrhizal milk-cap (Lactarius) mushrooms.</title>
        <authorList>
            <consortium name="DOE Joint Genome Institute"/>
            <person name="Lebreton A."/>
            <person name="Tang N."/>
            <person name="Kuo A."/>
            <person name="LaButti K."/>
            <person name="Drula E."/>
            <person name="Barry K."/>
            <person name="Clum A."/>
            <person name="Lipzen A."/>
            <person name="Mousain D."/>
            <person name="Ng V."/>
            <person name="Wang R."/>
            <person name="Wang X."/>
            <person name="Dai Y."/>
            <person name="Henrissat B."/>
            <person name="Grigoriev I.V."/>
            <person name="Guerin-Laguette A."/>
            <person name="Yu F."/>
            <person name="Martin F.M."/>
        </authorList>
    </citation>
    <scope>NUCLEOTIDE SEQUENCE</scope>
    <source>
        <strain evidence="2">QP</strain>
    </source>
</reference>
<proteinExistence type="predicted"/>
<protein>
    <submittedName>
        <fullName evidence="2">Uncharacterized protein</fullName>
    </submittedName>
</protein>
<dbReference type="InterPro" id="IPR052786">
    <property type="entry name" value="Spore_wall_assembly"/>
</dbReference>
<evidence type="ECO:0000313" key="2">
    <source>
        <dbReference type="EMBL" id="KAH8992977.1"/>
    </source>
</evidence>
<gene>
    <name evidence="2" type="ORF">EDB92DRAFT_1796845</name>
</gene>
<feature type="transmembrane region" description="Helical" evidence="1">
    <location>
        <begin position="132"/>
        <end position="152"/>
    </location>
</feature>
<feature type="non-terminal residue" evidence="2">
    <location>
        <position position="180"/>
    </location>
</feature>
<keyword evidence="3" id="KW-1185">Reference proteome</keyword>
<dbReference type="PANTHER" id="PTHR34292:SF2">
    <property type="entry name" value="OUTER SPORE WALL PROTEIN LDS1"/>
    <property type="match status" value="1"/>
</dbReference>
<keyword evidence="1" id="KW-1133">Transmembrane helix</keyword>
<feature type="transmembrane region" description="Helical" evidence="1">
    <location>
        <begin position="79"/>
        <end position="98"/>
    </location>
</feature>
<dbReference type="AlphaFoldDB" id="A0AAD4LIG0"/>
<sequence length="180" mass="20860">LAFTLRFLLSPNLCIAPERAWDQAIASRGRVQHSGTLRLFRISGEWYVSPVASGQDWRWRGATLYWCNGYIFTRRVIQIPMHVLPVGGLFVTAVFKALDTARYLHMPYFQANNMTKKQIAVFVAEHKWDYRLFGFAAALLETLPFVGLIFSVSNRIGAAMWAHDHEKRQHWFSEKKRKNS</sequence>
<keyword evidence="1" id="KW-0812">Transmembrane</keyword>
<keyword evidence="1" id="KW-0472">Membrane</keyword>
<organism evidence="2 3">
    <name type="scientific">Lactarius akahatsu</name>
    <dbReference type="NCBI Taxonomy" id="416441"/>
    <lineage>
        <taxon>Eukaryota</taxon>
        <taxon>Fungi</taxon>
        <taxon>Dikarya</taxon>
        <taxon>Basidiomycota</taxon>
        <taxon>Agaricomycotina</taxon>
        <taxon>Agaricomycetes</taxon>
        <taxon>Russulales</taxon>
        <taxon>Russulaceae</taxon>
        <taxon>Lactarius</taxon>
    </lineage>
</organism>
<evidence type="ECO:0000313" key="3">
    <source>
        <dbReference type="Proteomes" id="UP001201163"/>
    </source>
</evidence>
<dbReference type="EMBL" id="JAKELL010000020">
    <property type="protein sequence ID" value="KAH8992977.1"/>
    <property type="molecule type" value="Genomic_DNA"/>
</dbReference>